<dbReference type="Proteomes" id="UP000289323">
    <property type="component" value="Unassembled WGS sequence"/>
</dbReference>
<evidence type="ECO:0000313" key="2">
    <source>
        <dbReference type="EMBL" id="SPQ21961.1"/>
    </source>
</evidence>
<reference evidence="2 3" key="1">
    <citation type="submission" date="2018-04" db="EMBL/GenBank/DDBJ databases">
        <authorList>
            <person name="Huttner S."/>
            <person name="Dainat J."/>
        </authorList>
    </citation>
    <scope>NUCLEOTIDE SEQUENCE [LARGE SCALE GENOMIC DNA]</scope>
</reference>
<proteinExistence type="predicted"/>
<organism evidence="2 3">
    <name type="scientific">Thermothielavioides terrestris</name>
    <dbReference type="NCBI Taxonomy" id="2587410"/>
    <lineage>
        <taxon>Eukaryota</taxon>
        <taxon>Fungi</taxon>
        <taxon>Dikarya</taxon>
        <taxon>Ascomycota</taxon>
        <taxon>Pezizomycotina</taxon>
        <taxon>Sordariomycetes</taxon>
        <taxon>Sordariomycetidae</taxon>
        <taxon>Sordariales</taxon>
        <taxon>Chaetomiaceae</taxon>
        <taxon>Thermothielavioides</taxon>
    </lineage>
</organism>
<sequence length="103" mass="11464">MLAFPSLNLPPLSSLTRPVLRPVDVRKLELHKATTASSEQMRLHPAPRNPLPPGANQGKLNAPLVVTVCTLTRLPERRRQVMERKTAGCEVLRSVCDYTVRSI</sequence>
<name>A0A3S4BJM0_9PEZI</name>
<evidence type="ECO:0000256" key="1">
    <source>
        <dbReference type="SAM" id="MobiDB-lite"/>
    </source>
</evidence>
<dbReference type="EMBL" id="OUUZ01000008">
    <property type="protein sequence ID" value="SPQ21961.1"/>
    <property type="molecule type" value="Genomic_DNA"/>
</dbReference>
<dbReference type="AlphaFoldDB" id="A0A3S4BJM0"/>
<feature type="region of interest" description="Disordered" evidence="1">
    <location>
        <begin position="33"/>
        <end position="59"/>
    </location>
</feature>
<evidence type="ECO:0000313" key="3">
    <source>
        <dbReference type="Proteomes" id="UP000289323"/>
    </source>
</evidence>
<accession>A0A3S4BJM0</accession>
<protein>
    <submittedName>
        <fullName evidence="2">0328b81a-cd9f-4078-9cd4-59e2b251c493</fullName>
    </submittedName>
</protein>
<gene>
    <name evidence="2" type="ORF">TT172_LOCUS4380</name>
</gene>